<protein>
    <submittedName>
        <fullName evidence="1">Uncharacterized protein</fullName>
    </submittedName>
</protein>
<organism evidence="1 2">
    <name type="scientific">Paraphaeosphaeria sporulosa</name>
    <dbReference type="NCBI Taxonomy" id="1460663"/>
    <lineage>
        <taxon>Eukaryota</taxon>
        <taxon>Fungi</taxon>
        <taxon>Dikarya</taxon>
        <taxon>Ascomycota</taxon>
        <taxon>Pezizomycotina</taxon>
        <taxon>Dothideomycetes</taxon>
        <taxon>Pleosporomycetidae</taxon>
        <taxon>Pleosporales</taxon>
        <taxon>Massarineae</taxon>
        <taxon>Didymosphaeriaceae</taxon>
        <taxon>Paraphaeosphaeria</taxon>
    </lineage>
</organism>
<name>A0A177CIU3_9PLEO</name>
<dbReference type="InParanoid" id="A0A177CIU3"/>
<dbReference type="AlphaFoldDB" id="A0A177CIU3"/>
<dbReference type="Proteomes" id="UP000077069">
    <property type="component" value="Unassembled WGS sequence"/>
</dbReference>
<dbReference type="RefSeq" id="XP_018037800.1">
    <property type="nucleotide sequence ID" value="XM_018182797.1"/>
</dbReference>
<dbReference type="OrthoDB" id="10580363at2759"/>
<dbReference type="EMBL" id="KV441551">
    <property type="protein sequence ID" value="OAG07435.1"/>
    <property type="molecule type" value="Genomic_DNA"/>
</dbReference>
<dbReference type="GeneID" id="28766283"/>
<keyword evidence="2" id="KW-1185">Reference proteome</keyword>
<reference evidence="1 2" key="1">
    <citation type="submission" date="2016-05" db="EMBL/GenBank/DDBJ databases">
        <title>Comparative analysis of secretome profiles of manganese(II)-oxidizing ascomycete fungi.</title>
        <authorList>
            <consortium name="DOE Joint Genome Institute"/>
            <person name="Zeiner C.A."/>
            <person name="Purvine S.O."/>
            <person name="Zink E.M."/>
            <person name="Wu S."/>
            <person name="Pasa-Tolic L."/>
            <person name="Chaput D.L."/>
            <person name="Haridas S."/>
            <person name="Grigoriev I.V."/>
            <person name="Santelli C.M."/>
            <person name="Hansel C.M."/>
        </authorList>
    </citation>
    <scope>NUCLEOTIDE SEQUENCE [LARGE SCALE GENOMIC DNA]</scope>
    <source>
        <strain evidence="1 2">AP3s5-JAC2a</strain>
    </source>
</reference>
<proteinExistence type="predicted"/>
<gene>
    <name evidence="1" type="ORF">CC84DRAFT_1216396</name>
</gene>
<evidence type="ECO:0000313" key="2">
    <source>
        <dbReference type="Proteomes" id="UP000077069"/>
    </source>
</evidence>
<evidence type="ECO:0000313" key="1">
    <source>
        <dbReference type="EMBL" id="OAG07435.1"/>
    </source>
</evidence>
<accession>A0A177CIU3</accession>
<sequence>MLAEQRLDKRIYLFGVSEPVSAGILKVLKGTSPPAIPRGLMSEARQSSTMGSDWDAVEVLTGTDWNALEQKSAGEHAVELYGFVKKYDIQLLSRRARQWIMAAIDPGGAAGRGKCEAVFN</sequence>